<evidence type="ECO:0000256" key="4">
    <source>
        <dbReference type="ARBA" id="ARBA00023002"/>
    </source>
</evidence>
<dbReference type="EMBL" id="CM031823">
    <property type="protein sequence ID" value="KAG6626457.1"/>
    <property type="molecule type" value="Genomic_DNA"/>
</dbReference>
<dbReference type="FunFam" id="1.10.630.10:FF:000081">
    <property type="entry name" value="Cytochrome P450 CYP81N5"/>
    <property type="match status" value="1"/>
</dbReference>
<comment type="caution">
    <text evidence="9">The sequence shown here is derived from an EMBL/GenBank/DDBJ whole genome shotgun (WGS) entry which is preliminary data.</text>
</comment>
<protein>
    <recommendedName>
        <fullName evidence="11">Cytochrome P450</fullName>
    </recommendedName>
</protein>
<keyword evidence="4 7" id="KW-0560">Oxidoreductase</keyword>
<feature type="transmembrane region" description="Helical" evidence="8">
    <location>
        <begin position="212"/>
        <end position="231"/>
    </location>
</feature>
<dbReference type="GO" id="GO:0004497">
    <property type="term" value="F:monooxygenase activity"/>
    <property type="evidence" value="ECO:0007669"/>
    <property type="project" value="UniProtKB-KW"/>
</dbReference>
<sequence>MENLMSYLIAFFLISIVIIKLVYKHNRNAPPSPFSLPVIGHLHLLKPPLYQTLQTLSLQYGPVLSLKFGSRSCIVISSSSAVEECFTKNDIIFANRPHTMAGDILTYNLNAPAWAPYGHLWRNLRRIVSIEIFSQNSLQKSSIVRQEEVYSLVRRLFKVSNREPQKVDCRYVFSLLMFNVIMRMVNDKQCVGEEAAGTDMGNKHLKDMKETFFANLGMNICDFIPVLRWIGFKGLEKRMMKLHRKREGFFGPLIEEIKRKNQTNSLNTATVKDMGKKRTLIEALSSLHKSEPEFYSDDVMKSIILMMFAAGTETTATTMEWAMALLLNHPEVLQKLKAEIDEKVGHERLLNDSDLSKLPYLRSVINETLRLYPPTPLLSPHFSAEDCTVGGYKIPRGTMLLANAWAVHRDPKLWEEPDKFKPGRFDEINGDQRDHAFKFIPFGTGRRQCPGAGLALRINSLAMGALIQCFNWERVEKEIMVDMNLDPGFVLAKAKPLEAVCSPRHGMSNILAQL</sequence>
<keyword evidence="8" id="KW-0812">Transmembrane</keyword>
<proteinExistence type="inferred from homology"/>
<dbReference type="AlphaFoldDB" id="A0A8T1NBW7"/>
<evidence type="ECO:0000256" key="5">
    <source>
        <dbReference type="ARBA" id="ARBA00023004"/>
    </source>
</evidence>
<organism evidence="9 10">
    <name type="scientific">Carya illinoinensis</name>
    <name type="common">Pecan</name>
    <dbReference type="NCBI Taxonomy" id="32201"/>
    <lineage>
        <taxon>Eukaryota</taxon>
        <taxon>Viridiplantae</taxon>
        <taxon>Streptophyta</taxon>
        <taxon>Embryophyta</taxon>
        <taxon>Tracheophyta</taxon>
        <taxon>Spermatophyta</taxon>
        <taxon>Magnoliopsida</taxon>
        <taxon>eudicotyledons</taxon>
        <taxon>Gunneridae</taxon>
        <taxon>Pentapetalae</taxon>
        <taxon>rosids</taxon>
        <taxon>fabids</taxon>
        <taxon>Fagales</taxon>
        <taxon>Juglandaceae</taxon>
        <taxon>Carya</taxon>
    </lineage>
</organism>
<keyword evidence="10" id="KW-1185">Reference proteome</keyword>
<dbReference type="Pfam" id="PF00067">
    <property type="entry name" value="p450"/>
    <property type="match status" value="1"/>
</dbReference>
<name>A0A8T1NBW7_CARIL</name>
<dbReference type="Proteomes" id="UP000811609">
    <property type="component" value="Chromosome 15"/>
</dbReference>
<evidence type="ECO:0000256" key="8">
    <source>
        <dbReference type="SAM" id="Phobius"/>
    </source>
</evidence>
<evidence type="ECO:0000313" key="9">
    <source>
        <dbReference type="EMBL" id="KAG6626457.1"/>
    </source>
</evidence>
<dbReference type="InterPro" id="IPR001128">
    <property type="entry name" value="Cyt_P450"/>
</dbReference>
<evidence type="ECO:0000256" key="1">
    <source>
        <dbReference type="ARBA" id="ARBA00010617"/>
    </source>
</evidence>
<evidence type="ECO:0008006" key="11">
    <source>
        <dbReference type="Google" id="ProtNLM"/>
    </source>
</evidence>
<keyword evidence="3 7" id="KW-0479">Metal-binding</keyword>
<evidence type="ECO:0000256" key="3">
    <source>
        <dbReference type="ARBA" id="ARBA00022723"/>
    </source>
</evidence>
<dbReference type="PANTHER" id="PTHR47947">
    <property type="entry name" value="CYTOCHROME P450 82C3-RELATED"/>
    <property type="match status" value="1"/>
</dbReference>
<dbReference type="CDD" id="cd20653">
    <property type="entry name" value="CYP81"/>
    <property type="match status" value="1"/>
</dbReference>
<dbReference type="GO" id="GO:0020037">
    <property type="term" value="F:heme binding"/>
    <property type="evidence" value="ECO:0007669"/>
    <property type="project" value="InterPro"/>
</dbReference>
<dbReference type="GO" id="GO:0016705">
    <property type="term" value="F:oxidoreductase activity, acting on paired donors, with incorporation or reduction of molecular oxygen"/>
    <property type="evidence" value="ECO:0007669"/>
    <property type="project" value="InterPro"/>
</dbReference>
<dbReference type="InterPro" id="IPR050651">
    <property type="entry name" value="Plant_Cytochrome_P450_Monoox"/>
</dbReference>
<comment type="similarity">
    <text evidence="1 7">Belongs to the cytochrome P450 family.</text>
</comment>
<keyword evidence="8" id="KW-0472">Membrane</keyword>
<evidence type="ECO:0000256" key="2">
    <source>
        <dbReference type="ARBA" id="ARBA00022617"/>
    </source>
</evidence>
<dbReference type="GO" id="GO:0005506">
    <property type="term" value="F:iron ion binding"/>
    <property type="evidence" value="ECO:0007669"/>
    <property type="project" value="InterPro"/>
</dbReference>
<evidence type="ECO:0000256" key="7">
    <source>
        <dbReference type="RuleBase" id="RU000461"/>
    </source>
</evidence>
<dbReference type="InterPro" id="IPR017972">
    <property type="entry name" value="Cyt_P450_CS"/>
</dbReference>
<gene>
    <name evidence="9" type="ORF">CIPAW_15G049800</name>
</gene>
<dbReference type="PANTHER" id="PTHR47947:SF13">
    <property type="entry name" value="CYTOCHROME P450, FAMILY 81, SUBFAMILY K, POLYPEPTIDE 1-RELATED"/>
    <property type="match status" value="1"/>
</dbReference>
<feature type="transmembrane region" description="Helical" evidence="8">
    <location>
        <begin position="6"/>
        <end position="23"/>
    </location>
</feature>
<evidence type="ECO:0000313" key="10">
    <source>
        <dbReference type="Proteomes" id="UP000811609"/>
    </source>
</evidence>
<dbReference type="PROSITE" id="PS00086">
    <property type="entry name" value="CYTOCHROME_P450"/>
    <property type="match status" value="1"/>
</dbReference>
<evidence type="ECO:0000256" key="6">
    <source>
        <dbReference type="ARBA" id="ARBA00023033"/>
    </source>
</evidence>
<accession>A0A8T1NBW7</accession>
<keyword evidence="6 7" id="KW-0503">Monooxygenase</keyword>
<keyword evidence="2 7" id="KW-0349">Heme</keyword>
<reference evidence="9" key="1">
    <citation type="submission" date="2020-12" db="EMBL/GenBank/DDBJ databases">
        <title>WGS assembly of Carya illinoinensis cv. Pawnee.</title>
        <authorList>
            <person name="Platts A."/>
            <person name="Shu S."/>
            <person name="Wright S."/>
            <person name="Barry K."/>
            <person name="Edger P."/>
            <person name="Pires J.C."/>
            <person name="Schmutz J."/>
        </authorList>
    </citation>
    <scope>NUCLEOTIDE SEQUENCE</scope>
    <source>
        <tissue evidence="9">Leaf</tissue>
    </source>
</reference>
<keyword evidence="8" id="KW-1133">Transmembrane helix</keyword>
<keyword evidence="5 7" id="KW-0408">Iron</keyword>